<evidence type="ECO:0000313" key="1">
    <source>
        <dbReference type="EMBL" id="KOY80310.1"/>
    </source>
</evidence>
<reference evidence="1 2" key="1">
    <citation type="submission" date="2015-07" db="EMBL/GenBank/DDBJ databases">
        <title>Genome sequencing project for genomic taxonomy and phylogenomics of Bacillus-like bacteria.</title>
        <authorList>
            <person name="Liu B."/>
            <person name="Wang J."/>
            <person name="Zhu Y."/>
            <person name="Liu G."/>
            <person name="Chen Q."/>
            <person name="Chen Z."/>
            <person name="Che J."/>
            <person name="Ge C."/>
            <person name="Shi H."/>
            <person name="Pan Z."/>
            <person name="Liu X."/>
        </authorList>
    </citation>
    <scope>NUCLEOTIDE SEQUENCE [LARGE SCALE GENOMIC DNA]</scope>
    <source>
        <strain evidence="1 2">DSM 54</strain>
    </source>
</reference>
<dbReference type="Pfam" id="PF09986">
    <property type="entry name" value="DUF2225"/>
    <property type="match status" value="1"/>
</dbReference>
<dbReference type="AlphaFoldDB" id="A0A0M9DH83"/>
<dbReference type="OrthoDB" id="9780343at2"/>
<dbReference type="InterPro" id="IPR018708">
    <property type="entry name" value="DUF2225"/>
</dbReference>
<protein>
    <recommendedName>
        <fullName evidence="3">DUF2225 domain-containing protein</fullName>
    </recommendedName>
</protein>
<dbReference type="Proteomes" id="UP000037977">
    <property type="component" value="Unassembled WGS sequence"/>
</dbReference>
<dbReference type="RefSeq" id="WP_053996813.1">
    <property type="nucleotide sequence ID" value="NZ_CP065643.1"/>
</dbReference>
<dbReference type="PATRIC" id="fig|33935.3.peg.4425"/>
<organism evidence="1 2">
    <name type="scientific">Lysinibacillus macroides</name>
    <dbReference type="NCBI Taxonomy" id="33935"/>
    <lineage>
        <taxon>Bacteria</taxon>
        <taxon>Bacillati</taxon>
        <taxon>Bacillota</taxon>
        <taxon>Bacilli</taxon>
        <taxon>Bacillales</taxon>
        <taxon>Bacillaceae</taxon>
        <taxon>Lysinibacillus</taxon>
    </lineage>
</organism>
<comment type="caution">
    <text evidence="1">The sequence shown here is derived from an EMBL/GenBank/DDBJ whole genome shotgun (WGS) entry which is preliminary data.</text>
</comment>
<proteinExistence type="predicted"/>
<dbReference type="EMBL" id="LGCI01000011">
    <property type="protein sequence ID" value="KOY80310.1"/>
    <property type="molecule type" value="Genomic_DNA"/>
</dbReference>
<keyword evidence="2" id="KW-1185">Reference proteome</keyword>
<name>A0A0M9DH83_9BACI</name>
<dbReference type="STRING" id="33935.ADM90_20920"/>
<evidence type="ECO:0000313" key="2">
    <source>
        <dbReference type="Proteomes" id="UP000037977"/>
    </source>
</evidence>
<accession>A0A0M9DH83</accession>
<gene>
    <name evidence="1" type="ORF">ADM90_20920</name>
</gene>
<sequence>MAFNIYYYESNVECKCCKKHFTTYKVRPNRYKIIEEQSDFMPVYEGLNPLLYEVAVCPHCGYAYHKSMSRTYGPFMLLIEELYIKELQKPMNICQERTIDDAITSFKLAYLVARAAMEESLLMANFALKIAWLYRLKNEQESEKRYLFAARDFYSKSFASNQEGGERIQFLHAELSLRLGDITEAKRGFSRLIADKHVSPKYRKLARTRWENYRYDEQSTTVNECEGERTDYVAISKKN</sequence>
<evidence type="ECO:0008006" key="3">
    <source>
        <dbReference type="Google" id="ProtNLM"/>
    </source>
</evidence>